<accession>A0A967C278</accession>
<keyword evidence="2" id="KW-1185">Reference proteome</keyword>
<proteinExistence type="predicted"/>
<dbReference type="AlphaFoldDB" id="A0A967C278"/>
<reference evidence="1" key="1">
    <citation type="submission" date="2020-03" db="EMBL/GenBank/DDBJ databases">
        <title>Genome of Pelagibius litoralis DSM 21314T.</title>
        <authorList>
            <person name="Wang G."/>
        </authorList>
    </citation>
    <scope>NUCLEOTIDE SEQUENCE</scope>
    <source>
        <strain evidence="1">DSM 21314</strain>
    </source>
</reference>
<name>A0A967C278_9PROT</name>
<evidence type="ECO:0000313" key="2">
    <source>
        <dbReference type="Proteomes" id="UP000761264"/>
    </source>
</evidence>
<organism evidence="1 2">
    <name type="scientific">Pelagibius litoralis</name>
    <dbReference type="NCBI Taxonomy" id="374515"/>
    <lineage>
        <taxon>Bacteria</taxon>
        <taxon>Pseudomonadati</taxon>
        <taxon>Pseudomonadota</taxon>
        <taxon>Alphaproteobacteria</taxon>
        <taxon>Rhodospirillales</taxon>
        <taxon>Rhodovibrionaceae</taxon>
        <taxon>Pelagibius</taxon>
    </lineage>
</organism>
<gene>
    <name evidence="1" type="ORF">HBA54_10160</name>
</gene>
<comment type="caution">
    <text evidence="1">The sequence shown here is derived from an EMBL/GenBank/DDBJ whole genome shotgun (WGS) entry which is preliminary data.</text>
</comment>
<dbReference type="EMBL" id="JAAQPH010000006">
    <property type="protein sequence ID" value="NIA68956.1"/>
    <property type="molecule type" value="Genomic_DNA"/>
</dbReference>
<sequence>MRPGTLLQSAIPVLAAALFLGNPWAKAEAAPLAERLVGQWSCQAQENDAAIAMTLNYRLSNGWLIGEITEDNGATLLDVWLDDGSTPLALRRVLSYDATVEMKLVEETAERIKLEGEMRHVLASGGPVREEFRFTGNDRFDALWEADLGEEWVPILARSCGRSG</sequence>
<evidence type="ECO:0000313" key="1">
    <source>
        <dbReference type="EMBL" id="NIA68956.1"/>
    </source>
</evidence>
<dbReference type="Proteomes" id="UP000761264">
    <property type="component" value="Unassembled WGS sequence"/>
</dbReference>
<protein>
    <submittedName>
        <fullName evidence="1">Uncharacterized protein</fullName>
    </submittedName>
</protein>
<dbReference type="RefSeq" id="WP_167224061.1">
    <property type="nucleotide sequence ID" value="NZ_JAAQPH010000006.1"/>
</dbReference>